<dbReference type="SMART" id="SM00091">
    <property type="entry name" value="PAS"/>
    <property type="match status" value="1"/>
</dbReference>
<dbReference type="FunFam" id="3.40.50.300:FF:000006">
    <property type="entry name" value="DNA-binding transcriptional regulator NtrC"/>
    <property type="match status" value="1"/>
</dbReference>
<dbReference type="InterPro" id="IPR003593">
    <property type="entry name" value="AAA+_ATPase"/>
</dbReference>
<dbReference type="Gene3D" id="3.30.450.20">
    <property type="entry name" value="PAS domain"/>
    <property type="match status" value="1"/>
</dbReference>
<dbReference type="SMART" id="SM00382">
    <property type="entry name" value="AAA"/>
    <property type="match status" value="1"/>
</dbReference>
<gene>
    <name evidence="4" type="ORF">SAMN02745912_00907</name>
</gene>
<evidence type="ECO:0000256" key="1">
    <source>
        <dbReference type="ARBA" id="ARBA00022741"/>
    </source>
</evidence>
<keyword evidence="1" id="KW-0547">Nucleotide-binding</keyword>
<dbReference type="Proteomes" id="UP000184465">
    <property type="component" value="Unassembled WGS sequence"/>
</dbReference>
<evidence type="ECO:0000259" key="3">
    <source>
        <dbReference type="PROSITE" id="PS50045"/>
    </source>
</evidence>
<dbReference type="InterPro" id="IPR000014">
    <property type="entry name" value="PAS"/>
</dbReference>
<dbReference type="CDD" id="cd00009">
    <property type="entry name" value="AAA"/>
    <property type="match status" value="1"/>
</dbReference>
<dbReference type="GO" id="GO:0006355">
    <property type="term" value="P:regulation of DNA-templated transcription"/>
    <property type="evidence" value="ECO:0007669"/>
    <property type="project" value="InterPro"/>
</dbReference>
<organism evidence="4 5">
    <name type="scientific">Paramaledivibacter caminithermalis (strain DSM 15212 / CIP 107654 / DViRD3)</name>
    <name type="common">Clostridium caminithermale</name>
    <dbReference type="NCBI Taxonomy" id="1121301"/>
    <lineage>
        <taxon>Bacteria</taxon>
        <taxon>Bacillati</taxon>
        <taxon>Bacillota</taxon>
        <taxon>Clostridia</taxon>
        <taxon>Peptostreptococcales</taxon>
        <taxon>Caminicellaceae</taxon>
        <taxon>Paramaledivibacter</taxon>
    </lineage>
</organism>
<reference evidence="4 5" key="1">
    <citation type="submission" date="2016-11" db="EMBL/GenBank/DDBJ databases">
        <authorList>
            <person name="Jaros S."/>
            <person name="Januszkiewicz K."/>
            <person name="Wedrychowicz H."/>
        </authorList>
    </citation>
    <scope>NUCLEOTIDE SEQUENCE [LARGE SCALE GENOMIC DNA]</scope>
    <source>
        <strain evidence="4 5">DSM 15212</strain>
    </source>
</reference>
<keyword evidence="2" id="KW-0067">ATP-binding</keyword>
<dbReference type="InterPro" id="IPR025662">
    <property type="entry name" value="Sigma_54_int_dom_ATP-bd_1"/>
</dbReference>
<dbReference type="Gene3D" id="1.10.8.60">
    <property type="match status" value="1"/>
</dbReference>
<dbReference type="InterPro" id="IPR027417">
    <property type="entry name" value="P-loop_NTPase"/>
</dbReference>
<dbReference type="STRING" id="1121301.SAMN02745912_00907"/>
<dbReference type="InterPro" id="IPR058031">
    <property type="entry name" value="AAA_lid_NorR"/>
</dbReference>
<evidence type="ECO:0000256" key="2">
    <source>
        <dbReference type="ARBA" id="ARBA00022840"/>
    </source>
</evidence>
<feature type="domain" description="Sigma-54 factor interaction" evidence="3">
    <location>
        <begin position="343"/>
        <end position="568"/>
    </location>
</feature>
<dbReference type="Pfam" id="PF25601">
    <property type="entry name" value="AAA_lid_14"/>
    <property type="match status" value="1"/>
</dbReference>
<keyword evidence="5" id="KW-1185">Reference proteome</keyword>
<evidence type="ECO:0000313" key="4">
    <source>
        <dbReference type="EMBL" id="SHJ73648.1"/>
    </source>
</evidence>
<dbReference type="SUPFAM" id="SSF55785">
    <property type="entry name" value="PYP-like sensor domain (PAS domain)"/>
    <property type="match status" value="1"/>
</dbReference>
<dbReference type="Gene3D" id="1.10.10.10">
    <property type="entry name" value="Winged helix-like DNA-binding domain superfamily/Winged helix DNA-binding domain"/>
    <property type="match status" value="1"/>
</dbReference>
<dbReference type="GO" id="GO:0003677">
    <property type="term" value="F:DNA binding"/>
    <property type="evidence" value="ECO:0007669"/>
    <property type="project" value="UniProtKB-KW"/>
</dbReference>
<dbReference type="AlphaFoldDB" id="A0A1M6LQZ7"/>
<dbReference type="SUPFAM" id="SSF52540">
    <property type="entry name" value="P-loop containing nucleoside triphosphate hydrolases"/>
    <property type="match status" value="1"/>
</dbReference>
<dbReference type="InterPro" id="IPR035965">
    <property type="entry name" value="PAS-like_dom_sf"/>
</dbReference>
<dbReference type="CDD" id="cd00130">
    <property type="entry name" value="PAS"/>
    <property type="match status" value="1"/>
</dbReference>
<dbReference type="InterPro" id="IPR002078">
    <property type="entry name" value="Sigma_54_int"/>
</dbReference>
<dbReference type="GO" id="GO:0005524">
    <property type="term" value="F:ATP binding"/>
    <property type="evidence" value="ECO:0007669"/>
    <property type="project" value="UniProtKB-KW"/>
</dbReference>
<dbReference type="RefSeq" id="WP_084111688.1">
    <property type="nucleotide sequence ID" value="NZ_FRAG01000007.1"/>
</dbReference>
<dbReference type="PANTHER" id="PTHR32071:SF57">
    <property type="entry name" value="C4-DICARBOXYLATE TRANSPORT TRANSCRIPTIONAL REGULATORY PROTEIN DCTD"/>
    <property type="match status" value="1"/>
</dbReference>
<protein>
    <submittedName>
        <fullName evidence="4">Transcriptional regulator containing PAS, AAA-type ATPase, and DNA-binding Fis domains</fullName>
    </submittedName>
</protein>
<dbReference type="PANTHER" id="PTHR32071">
    <property type="entry name" value="TRANSCRIPTIONAL REGULATORY PROTEIN"/>
    <property type="match status" value="1"/>
</dbReference>
<proteinExistence type="predicted"/>
<sequence length="690" mass="78593">MKDLSIKKLAVAAINKNTADFYKEQIRRLFQEGIEVQAYCFEDRSIEKGIIADLVLISTYSIFEAVKRHVKSRCEIIKANRTISKKGFDKILSLPKGTKAMLVNVGPRMAVETISLIYQLGAKHIELIPVYPDMGDIPNIDIAITPGEIKYVPDSAREIIDIGERVLDISSIMDISVRLNLDSLLKGYTIKKYFNEIIPISFGTQKIIGKNIKLESQLDSLFKTLNEGVIGINPRGIIYSYSLSARKILKYKVGDVVGKYASEVFPEIPFEFVLETLESVEDKLVRINNCDIVVTVVPIIDNNELYGAFAIVKRFSDVEKKQHKLRAQLIGKGHRAKYYFKDIIGNSIKINKCKDIAKRMAGSESSVLILGESGTGKELFAQAIHNNSNRKNYQFVAVNCAALPENLLESELFGYEEGAFTGARRGGKPGLFELAHMGTLFLDEIGEMPIKLQARLLRVLQEREVMRIGGDSVINVDVRIIAATNRDLEELVRKGQFRKDLYFRINVLPLRIPLLRERIEDIPLIITELKRELGAKFELTAAAKEKLLTHRWEGNVRELRNYLEYFANLGQDIVDVDDMPFLSQKDIYYNALNEYDKELMEKFKRRIGNQFPKYMRVLEILENKYRKKERIGRKGISKIINEDGVFITEQEVRGILINLENYSMVNIHKGRAGTEITEFGIQAINFLKMG</sequence>
<dbReference type="EMBL" id="FRAG01000007">
    <property type="protein sequence ID" value="SHJ73648.1"/>
    <property type="molecule type" value="Genomic_DNA"/>
</dbReference>
<dbReference type="PROSITE" id="PS50045">
    <property type="entry name" value="SIGMA54_INTERACT_4"/>
    <property type="match status" value="1"/>
</dbReference>
<dbReference type="PROSITE" id="PS00675">
    <property type="entry name" value="SIGMA54_INTERACT_1"/>
    <property type="match status" value="1"/>
</dbReference>
<evidence type="ECO:0000313" key="5">
    <source>
        <dbReference type="Proteomes" id="UP000184465"/>
    </source>
</evidence>
<keyword evidence="4" id="KW-0238">DNA-binding</keyword>
<dbReference type="OrthoDB" id="9803970at2"/>
<accession>A0A1M6LQZ7</accession>
<name>A0A1M6LQZ7_PARC5</name>
<dbReference type="Pfam" id="PF00158">
    <property type="entry name" value="Sigma54_activat"/>
    <property type="match status" value="1"/>
</dbReference>
<dbReference type="InterPro" id="IPR036388">
    <property type="entry name" value="WH-like_DNA-bd_sf"/>
</dbReference>
<dbReference type="Gene3D" id="3.40.50.300">
    <property type="entry name" value="P-loop containing nucleotide triphosphate hydrolases"/>
    <property type="match status" value="1"/>
</dbReference>